<reference evidence="1 2" key="1">
    <citation type="journal article" date="2018" name="Sci. Rep.">
        <title>Characterisation of pathogen-specific regions and novel effector candidates in Fusarium oxysporum f. sp. cepae.</title>
        <authorList>
            <person name="Armitage A.D."/>
            <person name="Taylor A."/>
            <person name="Sobczyk M.K."/>
            <person name="Baxter L."/>
            <person name="Greenfield B.P."/>
            <person name="Bates H.J."/>
            <person name="Wilson F."/>
            <person name="Jackson A.C."/>
            <person name="Ott S."/>
            <person name="Harrison R.J."/>
            <person name="Clarkson J.P."/>
        </authorList>
    </citation>
    <scope>NUCLEOTIDE SEQUENCE [LARGE SCALE GENOMIC DNA]</scope>
    <source>
        <strain evidence="1 2">Fo_A28</strain>
    </source>
</reference>
<evidence type="ECO:0000313" key="2">
    <source>
        <dbReference type="Proteomes" id="UP000285860"/>
    </source>
</evidence>
<dbReference type="Proteomes" id="UP000285860">
    <property type="component" value="Unassembled WGS sequence"/>
</dbReference>
<sequence>MPPLQTASKEKSADAFSRWVESLDPLTSALNKSSQVKPEL</sequence>
<proteinExistence type="predicted"/>
<accession>A0A420MBR7</accession>
<organism evidence="1 2">
    <name type="scientific">Fusarium oxysporum</name>
    <name type="common">Fusarium vascular wilt</name>
    <dbReference type="NCBI Taxonomy" id="5507"/>
    <lineage>
        <taxon>Eukaryota</taxon>
        <taxon>Fungi</taxon>
        <taxon>Dikarya</taxon>
        <taxon>Ascomycota</taxon>
        <taxon>Pezizomycotina</taxon>
        <taxon>Sordariomycetes</taxon>
        <taxon>Hypocreomycetidae</taxon>
        <taxon>Hypocreales</taxon>
        <taxon>Nectriaceae</taxon>
        <taxon>Fusarium</taxon>
        <taxon>Fusarium oxysporum species complex</taxon>
    </lineage>
</organism>
<dbReference type="EMBL" id="MRCY01002230">
    <property type="protein sequence ID" value="RKK65442.1"/>
    <property type="molecule type" value="Genomic_DNA"/>
</dbReference>
<protein>
    <submittedName>
        <fullName evidence="1">Uncharacterized protein</fullName>
    </submittedName>
</protein>
<evidence type="ECO:0000313" key="1">
    <source>
        <dbReference type="EMBL" id="RKK65442.1"/>
    </source>
</evidence>
<dbReference type="AlphaFoldDB" id="A0A420MBR7"/>
<gene>
    <name evidence="1" type="ORF">BFJ68_g18655</name>
</gene>
<comment type="caution">
    <text evidence="1">The sequence shown here is derived from an EMBL/GenBank/DDBJ whole genome shotgun (WGS) entry which is preliminary data.</text>
</comment>
<name>A0A420MBR7_FUSOX</name>